<name>H9BX73_9BACT</name>
<organism evidence="1">
    <name type="scientific">uncultured bacterium W5-51b</name>
    <dbReference type="NCBI Taxonomy" id="1130999"/>
    <lineage>
        <taxon>Bacteria</taxon>
        <taxon>environmental samples</taxon>
    </lineage>
</organism>
<dbReference type="InterPro" id="IPR024019">
    <property type="entry name" value="CHP04096"/>
</dbReference>
<sequence>MRSPRISEYAELVSELPLGKKLPNARYIHTCALSLLPEHYSDLIEDAATVAAASPDEFNVVKFELGHPRISLLHYPSFFEDGFPALKKSWTVDLAARSASSRSYSLDANPPILHRKEALIPPDHPLWVQFQRLTRSAEEAGLLEDIRDIGRGDVWNAKLRRVGLVVRGNELVELDQSAPEPEEEVARHKTALVRYSLSSPMQQLWKHGYLDGEYSVFDYGCGRGDDVRALSSRDIEASGWDPHFASEHPRERADVVNLGFVLNVIEDIQERDEALRGAWELTDKVLAVAVILGGRSLYERFRLYRDGVITRRGTFQKYFRQNELRRYISEILQQDPIAMSPGIFFVFKDEEEEQGFLAKRQLSRTSA</sequence>
<reference evidence="1" key="1">
    <citation type="submission" date="2011-11" db="EMBL/GenBank/DDBJ databases">
        <title>Construction and analysis of a metagenome of deep-sea sediment.</title>
        <authorList>
            <person name="Huo Y.-Y."/>
            <person name="Cheng H."/>
            <person name="Wu M."/>
        </authorList>
    </citation>
    <scope>NUCLEOTIDE SEQUENCE</scope>
</reference>
<protein>
    <recommendedName>
        <fullName evidence="2">DNA phosphorothioation-associated methyltransferase</fullName>
    </recommendedName>
</protein>
<proteinExistence type="predicted"/>
<dbReference type="EMBL" id="JQ085824">
    <property type="protein sequence ID" value="AFD03395.1"/>
    <property type="molecule type" value="Genomic_DNA"/>
</dbReference>
<dbReference type="NCBIfam" id="TIGR04096">
    <property type="entry name" value="dnd_rel_methyl"/>
    <property type="match status" value="1"/>
</dbReference>
<dbReference type="AlphaFoldDB" id="H9BX73"/>
<evidence type="ECO:0000313" key="1">
    <source>
        <dbReference type="EMBL" id="AFD03395.1"/>
    </source>
</evidence>
<accession>H9BX73</accession>
<evidence type="ECO:0008006" key="2">
    <source>
        <dbReference type="Google" id="ProtNLM"/>
    </source>
</evidence>